<keyword evidence="5" id="KW-0482">Metalloprotease</keyword>
<dbReference type="Proteomes" id="UP000184532">
    <property type="component" value="Unassembled WGS sequence"/>
</dbReference>
<dbReference type="OrthoDB" id="9778516at2"/>
<feature type="domain" description="Peptidase M61 N-terminal" evidence="4">
    <location>
        <begin position="23"/>
        <end position="187"/>
    </location>
</feature>
<evidence type="ECO:0000256" key="1">
    <source>
        <dbReference type="SAM" id="SignalP"/>
    </source>
</evidence>
<keyword evidence="6" id="KW-1185">Reference proteome</keyword>
<dbReference type="Gene3D" id="1.10.390.10">
    <property type="entry name" value="Neutral Protease Domain 2"/>
    <property type="match status" value="1"/>
</dbReference>
<dbReference type="GO" id="GO:0006508">
    <property type="term" value="P:proteolysis"/>
    <property type="evidence" value="ECO:0007669"/>
    <property type="project" value="UniProtKB-KW"/>
</dbReference>
<organism evidence="5 6">
    <name type="scientific">Flagellimonas flava</name>
    <dbReference type="NCBI Taxonomy" id="570519"/>
    <lineage>
        <taxon>Bacteria</taxon>
        <taxon>Pseudomonadati</taxon>
        <taxon>Bacteroidota</taxon>
        <taxon>Flavobacteriia</taxon>
        <taxon>Flavobacteriales</taxon>
        <taxon>Flavobacteriaceae</taxon>
        <taxon>Flagellimonas</taxon>
    </lineage>
</organism>
<dbReference type="PIRSF" id="PIRSF016493">
    <property type="entry name" value="Glycyl_aminpptds"/>
    <property type="match status" value="1"/>
</dbReference>
<keyword evidence="5" id="KW-0645">Protease</keyword>
<keyword evidence="1" id="KW-0732">Signal</keyword>
<feature type="domain" description="Peptidase M61 catalytic" evidence="2">
    <location>
        <begin position="280"/>
        <end position="396"/>
    </location>
</feature>
<dbReference type="Pfam" id="PF17899">
    <property type="entry name" value="Peptidase_M61_N"/>
    <property type="match status" value="1"/>
</dbReference>
<accession>A0A1M5KJ59</accession>
<evidence type="ECO:0000259" key="3">
    <source>
        <dbReference type="Pfam" id="PF13180"/>
    </source>
</evidence>
<proteinExistence type="predicted"/>
<dbReference type="InterPro" id="IPR036034">
    <property type="entry name" value="PDZ_sf"/>
</dbReference>
<evidence type="ECO:0000259" key="4">
    <source>
        <dbReference type="Pfam" id="PF17899"/>
    </source>
</evidence>
<dbReference type="SUPFAM" id="SSF50156">
    <property type="entry name" value="PDZ domain-like"/>
    <property type="match status" value="1"/>
</dbReference>
<dbReference type="Gene3D" id="2.30.42.10">
    <property type="match status" value="1"/>
</dbReference>
<feature type="chain" id="PRO_5012070285" evidence="1">
    <location>
        <begin position="19"/>
        <end position="596"/>
    </location>
</feature>
<dbReference type="SUPFAM" id="SSF55486">
    <property type="entry name" value="Metalloproteases ('zincins'), catalytic domain"/>
    <property type="match status" value="1"/>
</dbReference>
<dbReference type="InterPro" id="IPR024191">
    <property type="entry name" value="Peptidase_M61"/>
</dbReference>
<reference evidence="6" key="1">
    <citation type="submission" date="2016-11" db="EMBL/GenBank/DDBJ databases">
        <authorList>
            <person name="Varghese N."/>
            <person name="Submissions S."/>
        </authorList>
    </citation>
    <scope>NUCLEOTIDE SEQUENCE [LARGE SCALE GENOMIC DNA]</scope>
    <source>
        <strain evidence="6">DSM 22638</strain>
    </source>
</reference>
<evidence type="ECO:0000313" key="6">
    <source>
        <dbReference type="Proteomes" id="UP000184532"/>
    </source>
</evidence>
<keyword evidence="5" id="KW-0378">Hydrolase</keyword>
<dbReference type="AlphaFoldDB" id="A0A1M5KJ59"/>
<evidence type="ECO:0000259" key="2">
    <source>
        <dbReference type="Pfam" id="PF05299"/>
    </source>
</evidence>
<sequence>MKIIFSAVLLLAASWISAQTNSYGISFENAVHHEAVITASFPQIQQDTLFLRMSRTSPGRYALHEFAKNVYGFKAMDGQGKSLNVFRPNPYEWAVSGHNGTVNISYILFANRGDGTYSQIDETHAHLNIPATFMYAPILGDRKIEVNFDLREDLSWKVASQLQHVSGTTYSAPNLYYFMDSPTELSNFMLRSFELDGQTIELALHHNGTEEEADAYFESVKKIVLAEKEVYGELPKFDYGRYTFLACYLPNASGDGMEHRNSTILTSTRSLANGGMKGNLGTVSHEFFHAWNVERIRPKSLEPFNFEEANMSGELWFAEGFTSYYTNLILCRAGLLSPKAYVEGLTGTFNYVWNSPGRQFFNPIEMSYQAPFVDAATSVDPVNRGNTFISYYSYGSALGLALDLALRQEGLNLDDYMKLVWEKHGKNEQNYIIQDLHELLNQYAGKVFGDHFFNSYIHASKMPDYLSLFNTAGVVLNQAEDLAFFGSRVSVSEKGGSILRNPTIGSPAYKAGLAKDDLMLSIGGIPIAEEQKFNEFISQFELGSPLEVRYIRFEQERTTSIVLEPSPSYSIKLMEDAEEQPTAEMLAFRKAWLKTE</sequence>
<evidence type="ECO:0000313" key="5">
    <source>
        <dbReference type="EMBL" id="SHG52519.1"/>
    </source>
</evidence>
<dbReference type="InterPro" id="IPR040756">
    <property type="entry name" value="Peptidase_M61_N"/>
</dbReference>
<dbReference type="Pfam" id="PF13180">
    <property type="entry name" value="PDZ_2"/>
    <property type="match status" value="1"/>
</dbReference>
<dbReference type="Gene3D" id="2.60.40.3650">
    <property type="match status" value="1"/>
</dbReference>
<dbReference type="RefSeq" id="WP_073178888.1">
    <property type="nucleotide sequence ID" value="NZ_FQWL01000002.1"/>
</dbReference>
<name>A0A1M5KJ59_9FLAO</name>
<dbReference type="GO" id="GO:0008237">
    <property type="term" value="F:metallopeptidase activity"/>
    <property type="evidence" value="ECO:0007669"/>
    <property type="project" value="UniProtKB-KW"/>
</dbReference>
<dbReference type="Pfam" id="PF05299">
    <property type="entry name" value="Peptidase_M61"/>
    <property type="match status" value="1"/>
</dbReference>
<protein>
    <submittedName>
        <fullName evidence="5">Predicted metalloprotease, contains C-terminal PDZ domain</fullName>
    </submittedName>
</protein>
<dbReference type="InterPro" id="IPR001478">
    <property type="entry name" value="PDZ"/>
</dbReference>
<gene>
    <name evidence="5" type="ORF">SAMN04488116_1603</name>
</gene>
<feature type="domain" description="PDZ" evidence="3">
    <location>
        <begin position="491"/>
        <end position="561"/>
    </location>
</feature>
<dbReference type="STRING" id="570519.SAMN04488116_1603"/>
<dbReference type="InterPro" id="IPR027268">
    <property type="entry name" value="Peptidase_M4/M1_CTD_sf"/>
</dbReference>
<dbReference type="EMBL" id="FQWL01000002">
    <property type="protein sequence ID" value="SHG52519.1"/>
    <property type="molecule type" value="Genomic_DNA"/>
</dbReference>
<feature type="signal peptide" evidence="1">
    <location>
        <begin position="1"/>
        <end position="18"/>
    </location>
</feature>
<dbReference type="InterPro" id="IPR007963">
    <property type="entry name" value="Peptidase_M61_catalytic"/>
</dbReference>